<dbReference type="AlphaFoldDB" id="A0A8H7ZM25"/>
<protein>
    <submittedName>
        <fullName evidence="2">Uncharacterized protein</fullName>
    </submittedName>
</protein>
<feature type="compositionally biased region" description="Basic residues" evidence="1">
    <location>
        <begin position="1"/>
        <end position="10"/>
    </location>
</feature>
<organism evidence="2 3">
    <name type="scientific">Olpidium bornovanus</name>
    <dbReference type="NCBI Taxonomy" id="278681"/>
    <lineage>
        <taxon>Eukaryota</taxon>
        <taxon>Fungi</taxon>
        <taxon>Fungi incertae sedis</taxon>
        <taxon>Olpidiomycota</taxon>
        <taxon>Olpidiomycotina</taxon>
        <taxon>Olpidiomycetes</taxon>
        <taxon>Olpidiales</taxon>
        <taxon>Olpidiaceae</taxon>
        <taxon>Olpidium</taxon>
    </lineage>
</organism>
<evidence type="ECO:0000313" key="3">
    <source>
        <dbReference type="Proteomes" id="UP000673691"/>
    </source>
</evidence>
<name>A0A8H7ZM25_9FUNG</name>
<keyword evidence="3" id="KW-1185">Reference proteome</keyword>
<gene>
    <name evidence="2" type="ORF">BJ554DRAFT_4994</name>
</gene>
<proteinExistence type="predicted"/>
<dbReference type="Proteomes" id="UP000673691">
    <property type="component" value="Unassembled WGS sequence"/>
</dbReference>
<sequence>VLAGRVHRRGGSAVPGRAVREVRSVRSVQISETRDEGRSESGPGTGRRPVREGRADGRRRAARAVAAGRAAPSCNPGTGALDPARARRGRGRLLRPPVPRGRHTGQTGRDPPGRVHSPGGRGQERQGRPRGPDGPHADRGGRRQARPLRGRDQVPVQVRAPAVPQLGPGARARRVEEAEGRADVDPRERAGDQTVRRRTRQAAPVKWGRAGWRAMMFTLRVRGFGLDNARLRLSPTWIRLDMVVQSYPGWTLRTRCLRGCRENGRRPTRGALRLATGFHLIDQYRCVSAGIQPRKPYGARHIQKNTDTRKLALRAVPHLPPNDTTTTSGSRGESEPWSRTRRAQSRRLPLLQLLEVLFRRDAVSQRHVHVEPAPFPFSDLAGRSPEVTNPSLARTAGSRVRFRANSETPGASDAAGSRYEK</sequence>
<feature type="non-terminal residue" evidence="2">
    <location>
        <position position="1"/>
    </location>
</feature>
<dbReference type="EMBL" id="JAEFCI010013180">
    <property type="protein sequence ID" value="KAG5455554.1"/>
    <property type="molecule type" value="Genomic_DNA"/>
</dbReference>
<accession>A0A8H7ZM25</accession>
<evidence type="ECO:0000313" key="2">
    <source>
        <dbReference type="EMBL" id="KAG5455554.1"/>
    </source>
</evidence>
<feature type="region of interest" description="Disordered" evidence="1">
    <location>
        <begin position="311"/>
        <end position="343"/>
    </location>
</feature>
<feature type="compositionally biased region" description="Low complexity" evidence="1">
    <location>
        <begin position="63"/>
        <end position="72"/>
    </location>
</feature>
<evidence type="ECO:0000256" key="1">
    <source>
        <dbReference type="SAM" id="MobiDB-lite"/>
    </source>
</evidence>
<feature type="region of interest" description="Disordered" evidence="1">
    <location>
        <begin position="1"/>
        <end position="202"/>
    </location>
</feature>
<feature type="compositionally biased region" description="Basic and acidic residues" evidence="1">
    <location>
        <begin position="173"/>
        <end position="195"/>
    </location>
</feature>
<feature type="compositionally biased region" description="Basic and acidic residues" evidence="1">
    <location>
        <begin position="49"/>
        <end position="59"/>
    </location>
</feature>
<feature type="compositionally biased region" description="Basic and acidic residues" evidence="1">
    <location>
        <begin position="122"/>
        <end position="141"/>
    </location>
</feature>
<feature type="compositionally biased region" description="Low complexity" evidence="1">
    <location>
        <begin position="153"/>
        <end position="170"/>
    </location>
</feature>
<feature type="region of interest" description="Disordered" evidence="1">
    <location>
        <begin position="373"/>
        <end position="421"/>
    </location>
</feature>
<comment type="caution">
    <text evidence="2">The sequence shown here is derived from an EMBL/GenBank/DDBJ whole genome shotgun (WGS) entry which is preliminary data.</text>
</comment>
<reference evidence="2 3" key="1">
    <citation type="journal article" name="Sci. Rep.">
        <title>Genome-scale phylogenetic analyses confirm Olpidium as the closest living zoosporic fungus to the non-flagellated, terrestrial fungi.</title>
        <authorList>
            <person name="Chang Y."/>
            <person name="Rochon D."/>
            <person name="Sekimoto S."/>
            <person name="Wang Y."/>
            <person name="Chovatia M."/>
            <person name="Sandor L."/>
            <person name="Salamov A."/>
            <person name="Grigoriev I.V."/>
            <person name="Stajich J.E."/>
            <person name="Spatafora J.W."/>
        </authorList>
    </citation>
    <scope>NUCLEOTIDE SEQUENCE [LARGE SCALE GENOMIC DNA]</scope>
    <source>
        <strain evidence="2">S191</strain>
    </source>
</reference>